<dbReference type="EMBL" id="BRXW01000511">
    <property type="protein sequence ID" value="GMH61730.1"/>
    <property type="molecule type" value="Genomic_DNA"/>
</dbReference>
<dbReference type="AlphaFoldDB" id="A0A9W7E1D4"/>
<feature type="compositionally biased region" description="Low complexity" evidence="1">
    <location>
        <begin position="276"/>
        <end position="287"/>
    </location>
</feature>
<feature type="region of interest" description="Disordered" evidence="1">
    <location>
        <begin position="178"/>
        <end position="424"/>
    </location>
</feature>
<organism evidence="2 3">
    <name type="scientific">Triparma laevis f. longispina</name>
    <dbReference type="NCBI Taxonomy" id="1714387"/>
    <lineage>
        <taxon>Eukaryota</taxon>
        <taxon>Sar</taxon>
        <taxon>Stramenopiles</taxon>
        <taxon>Ochrophyta</taxon>
        <taxon>Bolidophyceae</taxon>
        <taxon>Parmales</taxon>
        <taxon>Triparmaceae</taxon>
        <taxon>Triparma</taxon>
    </lineage>
</organism>
<feature type="compositionally biased region" description="Basic and acidic residues" evidence="1">
    <location>
        <begin position="337"/>
        <end position="355"/>
    </location>
</feature>
<gene>
    <name evidence="2" type="ORF">TrLO_g7551</name>
</gene>
<feature type="compositionally biased region" description="Low complexity" evidence="1">
    <location>
        <begin position="365"/>
        <end position="379"/>
    </location>
</feature>
<dbReference type="Proteomes" id="UP001165122">
    <property type="component" value="Unassembled WGS sequence"/>
</dbReference>
<evidence type="ECO:0000256" key="1">
    <source>
        <dbReference type="SAM" id="MobiDB-lite"/>
    </source>
</evidence>
<feature type="compositionally biased region" description="Polar residues" evidence="1">
    <location>
        <begin position="263"/>
        <end position="274"/>
    </location>
</feature>
<feature type="region of interest" description="Disordered" evidence="1">
    <location>
        <begin position="563"/>
        <end position="598"/>
    </location>
</feature>
<protein>
    <submittedName>
        <fullName evidence="2">Uncharacterized protein</fullName>
    </submittedName>
</protein>
<evidence type="ECO:0000313" key="2">
    <source>
        <dbReference type="EMBL" id="GMH61730.1"/>
    </source>
</evidence>
<feature type="compositionally biased region" description="Low complexity" evidence="1">
    <location>
        <begin position="223"/>
        <end position="240"/>
    </location>
</feature>
<keyword evidence="3" id="KW-1185">Reference proteome</keyword>
<evidence type="ECO:0000313" key="3">
    <source>
        <dbReference type="Proteomes" id="UP001165122"/>
    </source>
</evidence>
<comment type="caution">
    <text evidence="2">The sequence shown here is derived from an EMBL/GenBank/DDBJ whole genome shotgun (WGS) entry which is preliminary data.</text>
</comment>
<accession>A0A9W7E1D4</accession>
<proteinExistence type="predicted"/>
<reference evidence="3" key="1">
    <citation type="journal article" date="2023" name="Commun. Biol.">
        <title>Genome analysis of Parmales, the sister group of diatoms, reveals the evolutionary specialization of diatoms from phago-mixotrophs to photoautotrophs.</title>
        <authorList>
            <person name="Ban H."/>
            <person name="Sato S."/>
            <person name="Yoshikawa S."/>
            <person name="Yamada K."/>
            <person name="Nakamura Y."/>
            <person name="Ichinomiya M."/>
            <person name="Sato N."/>
            <person name="Blanc-Mathieu R."/>
            <person name="Endo H."/>
            <person name="Kuwata A."/>
            <person name="Ogata H."/>
        </authorList>
    </citation>
    <scope>NUCLEOTIDE SEQUENCE [LARGE SCALE GENOMIC DNA]</scope>
    <source>
        <strain evidence="3">NIES 3700</strain>
    </source>
</reference>
<name>A0A9W7E1D4_9STRA</name>
<sequence length="787" mass="86905">MSSLNPSKKSSKKSLIVDISLSTSSIISLVQSNPSQHTLSAGAIKEIEEAQKKVKKEQLSAHGVGALLGFVGHERKLVKKLRKGHLETRKKHTIDYNQILYSGKAAQFEASPPKIDIKIPSALDPNALKKRLEEKEAIFKGKREERKKKSDEYYLKKKEETTLSKKKTIFSGGKKKMTLHSPFYKNKPKKEKDSTPNSNRSHGSMFAQIKMKKNLGFLGRAMSPHSESSSSSDSSSASVSGQKKTRGRGFSMMKKFGLLEKLSPTSKSPANEKTTSPEQQPESPSLPEDGDSPEPPLIVETVPEKLQVPVSPLPMSGVDTPQKGAAPTLPTMEEESEMKQSEAEIGRVRPSSEKENTEEDKEVISVVSSSSSRPSSRFSKFFNGKKPPVLKIPSPNVTSESPSDESDSGKDSGTTLSTRARKRDIMKGSITGAFGTLKKLTPKSITPKSTGSGSKASFFVRPRIHLGNPLEKLGAGVRNLGGKLGVVKKKSPFSYKKAASKAREIWKEGEEEEVVRAFVKGCIVFASIKVIEKERKKHIRAFGERKQWSSKKGYFFSPTLDPNVEAMKGEKGEDDPAATPPISEDSKSDEGDNEEGNNEVEEDFNLVGPMQSTNSVSIHDLYGDTTMSPIQMYSTHSGSNKGGGSEIEGDQENFWKVIDRVFRAPKSKAYIQPEIVVEEEIKKVVKVYVEPRIKYQWQERITWLDEIIKIANDNYGGSDGGFSREIPTLIKSSKVYRADIVTDSQKRGTSWSAKRLQSAVEFEKKIFDPDVTLQSVQAKLFKTGTDA</sequence>
<dbReference type="OrthoDB" id="10445777at2759"/>